<reference evidence="4" key="1">
    <citation type="submission" date="2025-08" db="UniProtKB">
        <authorList>
            <consortium name="RefSeq"/>
        </authorList>
    </citation>
    <scope>IDENTIFICATION</scope>
</reference>
<dbReference type="InterPro" id="IPR043502">
    <property type="entry name" value="DNA/RNA_pol_sf"/>
</dbReference>
<dbReference type="SUPFAM" id="SSF56672">
    <property type="entry name" value="DNA/RNA polymerases"/>
    <property type="match status" value="1"/>
</dbReference>
<evidence type="ECO:0000313" key="4">
    <source>
        <dbReference type="RefSeq" id="XP_015599251.1"/>
    </source>
</evidence>
<dbReference type="Pfam" id="PF00078">
    <property type="entry name" value="RVT_1"/>
    <property type="match status" value="1"/>
</dbReference>
<organism evidence="3 4">
    <name type="scientific">Cephus cinctus</name>
    <name type="common">Wheat stem sawfly</name>
    <dbReference type="NCBI Taxonomy" id="211228"/>
    <lineage>
        <taxon>Eukaryota</taxon>
        <taxon>Metazoa</taxon>
        <taxon>Ecdysozoa</taxon>
        <taxon>Arthropoda</taxon>
        <taxon>Hexapoda</taxon>
        <taxon>Insecta</taxon>
        <taxon>Pterygota</taxon>
        <taxon>Neoptera</taxon>
        <taxon>Endopterygota</taxon>
        <taxon>Hymenoptera</taxon>
        <taxon>Cephoidea</taxon>
        <taxon>Cephidae</taxon>
        <taxon>Cephus</taxon>
    </lineage>
</organism>
<dbReference type="Gene3D" id="3.10.10.10">
    <property type="entry name" value="HIV Type 1 Reverse Transcriptase, subunit A, domain 1"/>
    <property type="match status" value="1"/>
</dbReference>
<proteinExistence type="predicted"/>
<dbReference type="AlphaFoldDB" id="A0AAJ7C1N1"/>
<dbReference type="KEGG" id="ccin:107269654"/>
<dbReference type="InterPro" id="IPR043128">
    <property type="entry name" value="Rev_trsase/Diguanyl_cyclase"/>
</dbReference>
<evidence type="ECO:0000256" key="1">
    <source>
        <dbReference type="SAM" id="MobiDB-lite"/>
    </source>
</evidence>
<dbReference type="PANTHER" id="PTHR24559:SF444">
    <property type="entry name" value="REVERSE TRANSCRIPTASE DOMAIN-CONTAINING PROTEIN"/>
    <property type="match status" value="1"/>
</dbReference>
<dbReference type="GO" id="GO:0071897">
    <property type="term" value="P:DNA biosynthetic process"/>
    <property type="evidence" value="ECO:0007669"/>
    <property type="project" value="UniProtKB-ARBA"/>
</dbReference>
<feature type="compositionally biased region" description="Polar residues" evidence="1">
    <location>
        <begin position="151"/>
        <end position="177"/>
    </location>
</feature>
<keyword evidence="3" id="KW-1185">Reference proteome</keyword>
<dbReference type="PANTHER" id="PTHR24559">
    <property type="entry name" value="TRANSPOSON TY3-I GAG-POL POLYPROTEIN"/>
    <property type="match status" value="1"/>
</dbReference>
<protein>
    <submittedName>
        <fullName evidence="4">Uncharacterized protein LOC107269654</fullName>
    </submittedName>
</protein>
<sequence>MVTDFRKLNEKTVSDAYPLPNILDILDQLGQAQYFSTFDLASGFQQISMDRGDRGKTAFSTLNGHYEYAKMPEGLKNAPATFQRLMDNVLREHKIKVRRLMRRLEEANLTLQPDKCEFLLGEVAYLGHIVGRDGLRMDPKKLRAVKKFPTPKTQKNNASEYATCTSPTVEAPTNSSKLPPKITEPEPSAGPSGLLTAKTPDTVVVNPSSVDDGSEDSVFDEQAQSGKSLIEPKEHTEGNSQTTAPELEATNAPSMDDTGELAAQLQESFSKFHESLRVLEEKFQDKGTIPVQDDENVEVVLGTVSEGDSIPEEMQEKFEELDPYDDELEDIVLDRRIERLTNTVLQLPENELLRRVSLSKDVLVPPVIEESTQEVDQCSQVIPEK</sequence>
<dbReference type="InterPro" id="IPR053134">
    <property type="entry name" value="RNA-dir_DNA_polymerase"/>
</dbReference>
<dbReference type="PROSITE" id="PS50878">
    <property type="entry name" value="RT_POL"/>
    <property type="match status" value="1"/>
</dbReference>
<evidence type="ECO:0000313" key="3">
    <source>
        <dbReference type="Proteomes" id="UP000694920"/>
    </source>
</evidence>
<dbReference type="GeneID" id="107269654"/>
<dbReference type="Gene3D" id="3.30.70.270">
    <property type="match status" value="2"/>
</dbReference>
<evidence type="ECO:0000259" key="2">
    <source>
        <dbReference type="PROSITE" id="PS50878"/>
    </source>
</evidence>
<feature type="domain" description="Reverse transcriptase" evidence="2">
    <location>
        <begin position="1"/>
        <end position="196"/>
    </location>
</feature>
<accession>A0AAJ7C1N1</accession>
<feature type="region of interest" description="Disordered" evidence="1">
    <location>
        <begin position="146"/>
        <end position="258"/>
    </location>
</feature>
<dbReference type="Proteomes" id="UP000694920">
    <property type="component" value="Unplaced"/>
</dbReference>
<dbReference type="CDD" id="cd01647">
    <property type="entry name" value="RT_LTR"/>
    <property type="match status" value="1"/>
</dbReference>
<dbReference type="InterPro" id="IPR000477">
    <property type="entry name" value="RT_dom"/>
</dbReference>
<dbReference type="RefSeq" id="XP_015599251.1">
    <property type="nucleotide sequence ID" value="XM_015743765.1"/>
</dbReference>
<name>A0AAJ7C1N1_CEPCN</name>
<gene>
    <name evidence="4" type="primary">LOC107269654</name>
</gene>